<dbReference type="InterPro" id="IPR000515">
    <property type="entry name" value="MetI-like"/>
</dbReference>
<evidence type="ECO:0000313" key="10">
    <source>
        <dbReference type="EMBL" id="MFC7405808.1"/>
    </source>
</evidence>
<evidence type="ECO:0000256" key="8">
    <source>
        <dbReference type="SAM" id="MobiDB-lite"/>
    </source>
</evidence>
<evidence type="ECO:0000256" key="1">
    <source>
        <dbReference type="ARBA" id="ARBA00004651"/>
    </source>
</evidence>
<dbReference type="PANTHER" id="PTHR32243:SF18">
    <property type="entry name" value="INNER MEMBRANE ABC TRANSPORTER PERMEASE PROTEIN YCJP"/>
    <property type="match status" value="1"/>
</dbReference>
<evidence type="ECO:0000313" key="11">
    <source>
        <dbReference type="Proteomes" id="UP001596455"/>
    </source>
</evidence>
<evidence type="ECO:0000256" key="2">
    <source>
        <dbReference type="ARBA" id="ARBA00022448"/>
    </source>
</evidence>
<dbReference type="PANTHER" id="PTHR32243">
    <property type="entry name" value="MALTOSE TRANSPORT SYSTEM PERMEASE-RELATED"/>
    <property type="match status" value="1"/>
</dbReference>
<feature type="transmembrane region" description="Helical" evidence="7">
    <location>
        <begin position="124"/>
        <end position="146"/>
    </location>
</feature>
<keyword evidence="2 7" id="KW-0813">Transport</keyword>
<feature type="transmembrane region" description="Helical" evidence="7">
    <location>
        <begin position="254"/>
        <end position="278"/>
    </location>
</feature>
<dbReference type="Gene3D" id="1.10.3720.10">
    <property type="entry name" value="MetI-like"/>
    <property type="match status" value="1"/>
</dbReference>
<dbReference type="InterPro" id="IPR050901">
    <property type="entry name" value="BP-dep_ABC_trans_perm"/>
</dbReference>
<evidence type="ECO:0000259" key="9">
    <source>
        <dbReference type="PROSITE" id="PS50928"/>
    </source>
</evidence>
<comment type="subcellular location">
    <subcellularLocation>
        <location evidence="1 7">Cell membrane</location>
        <topology evidence="1 7">Multi-pass membrane protein</topology>
    </subcellularLocation>
</comment>
<keyword evidence="3" id="KW-1003">Cell membrane</keyword>
<accession>A0ABW2QBF9</accession>
<protein>
    <submittedName>
        <fullName evidence="10">Carbohydrate ABC transporter permease</fullName>
    </submittedName>
</protein>
<feature type="transmembrane region" description="Helical" evidence="7">
    <location>
        <begin position="212"/>
        <end position="234"/>
    </location>
</feature>
<gene>
    <name evidence="10" type="ORF">ACFQQL_11860</name>
</gene>
<evidence type="ECO:0000256" key="3">
    <source>
        <dbReference type="ARBA" id="ARBA00022475"/>
    </source>
</evidence>
<feature type="compositionally biased region" description="Polar residues" evidence="8">
    <location>
        <begin position="1"/>
        <end position="13"/>
    </location>
</feature>
<feature type="domain" description="ABC transmembrane type-1" evidence="9">
    <location>
        <begin position="87"/>
        <end position="278"/>
    </location>
</feature>
<evidence type="ECO:0000256" key="6">
    <source>
        <dbReference type="ARBA" id="ARBA00023136"/>
    </source>
</evidence>
<dbReference type="CDD" id="cd06261">
    <property type="entry name" value="TM_PBP2"/>
    <property type="match status" value="1"/>
</dbReference>
<evidence type="ECO:0000256" key="4">
    <source>
        <dbReference type="ARBA" id="ARBA00022692"/>
    </source>
</evidence>
<dbReference type="PROSITE" id="PS50928">
    <property type="entry name" value="ABC_TM1"/>
    <property type="match status" value="1"/>
</dbReference>
<reference evidence="11" key="1">
    <citation type="journal article" date="2019" name="Int. J. Syst. Evol. Microbiol.">
        <title>The Global Catalogue of Microorganisms (GCM) 10K type strain sequencing project: providing services to taxonomists for standard genome sequencing and annotation.</title>
        <authorList>
            <consortium name="The Broad Institute Genomics Platform"/>
            <consortium name="The Broad Institute Genome Sequencing Center for Infectious Disease"/>
            <person name="Wu L."/>
            <person name="Ma J."/>
        </authorList>
    </citation>
    <scope>NUCLEOTIDE SEQUENCE [LARGE SCALE GENOMIC DNA]</scope>
    <source>
        <strain evidence="11">JCM 1490</strain>
    </source>
</reference>
<proteinExistence type="inferred from homology"/>
<dbReference type="Pfam" id="PF00528">
    <property type="entry name" value="BPD_transp_1"/>
    <property type="match status" value="1"/>
</dbReference>
<dbReference type="Proteomes" id="UP001596455">
    <property type="component" value="Unassembled WGS sequence"/>
</dbReference>
<dbReference type="InterPro" id="IPR035906">
    <property type="entry name" value="MetI-like_sf"/>
</dbReference>
<dbReference type="EMBL" id="JBHTCQ010000002">
    <property type="protein sequence ID" value="MFC7405808.1"/>
    <property type="molecule type" value="Genomic_DNA"/>
</dbReference>
<evidence type="ECO:0000256" key="5">
    <source>
        <dbReference type="ARBA" id="ARBA00022989"/>
    </source>
</evidence>
<comment type="similarity">
    <text evidence="7">Belongs to the binding-protein-dependent transport system permease family.</text>
</comment>
<evidence type="ECO:0000256" key="7">
    <source>
        <dbReference type="RuleBase" id="RU363032"/>
    </source>
</evidence>
<keyword evidence="5 7" id="KW-1133">Transmembrane helix</keyword>
<sequence>MSTTDTLLTTSEKAPSRGGGTPVSQRELRGRWWRFALITAVTAVVLVPIGAVVVLSLRPSLGSESDASVTLENFAIIFRDTNVRLWLENSLMVSAVTVVISLMVAAPAGYVLSRGRHRLVSGFALVLFIVQSLPLVTAVIPLFILFARLGLVDNLSGVTIVFVGMTMSVAIWMMAAYYDSIPISLEEAAWIDGCTVLGSFVRVVLRNSLPGVLSTAIFSFLLSWNDYLVALVFLRSDFVYTLPVGLQSFFQQNATSWGLVMAIAVIMMLPPVLLFALLNRYFSIGGIGGSLAGQ</sequence>
<dbReference type="SUPFAM" id="SSF161098">
    <property type="entry name" value="MetI-like"/>
    <property type="match status" value="1"/>
</dbReference>
<feature type="transmembrane region" description="Helical" evidence="7">
    <location>
        <begin position="91"/>
        <end position="112"/>
    </location>
</feature>
<organism evidence="10 11">
    <name type="scientific">Georgenia alba</name>
    <dbReference type="NCBI Taxonomy" id="2233858"/>
    <lineage>
        <taxon>Bacteria</taxon>
        <taxon>Bacillati</taxon>
        <taxon>Actinomycetota</taxon>
        <taxon>Actinomycetes</taxon>
        <taxon>Micrococcales</taxon>
        <taxon>Bogoriellaceae</taxon>
        <taxon>Georgenia</taxon>
    </lineage>
</organism>
<feature type="transmembrane region" description="Helical" evidence="7">
    <location>
        <begin position="35"/>
        <end position="57"/>
    </location>
</feature>
<keyword evidence="4 7" id="KW-0812">Transmembrane</keyword>
<keyword evidence="6 7" id="KW-0472">Membrane</keyword>
<dbReference type="RefSeq" id="WP_382394579.1">
    <property type="nucleotide sequence ID" value="NZ_JBHTCQ010000002.1"/>
</dbReference>
<name>A0ABW2QBF9_9MICO</name>
<keyword evidence="11" id="KW-1185">Reference proteome</keyword>
<feature type="transmembrane region" description="Helical" evidence="7">
    <location>
        <begin position="158"/>
        <end position="178"/>
    </location>
</feature>
<comment type="caution">
    <text evidence="10">The sequence shown here is derived from an EMBL/GenBank/DDBJ whole genome shotgun (WGS) entry which is preliminary data.</text>
</comment>
<feature type="region of interest" description="Disordered" evidence="8">
    <location>
        <begin position="1"/>
        <end position="24"/>
    </location>
</feature>